<dbReference type="InterPro" id="IPR043504">
    <property type="entry name" value="Peptidase_S1_PA_chymotrypsin"/>
</dbReference>
<dbReference type="Ensembl" id="ENSAOCT00000032969.2">
    <property type="protein sequence ID" value="ENSAOCP00000031500.2"/>
    <property type="gene ID" value="ENSAOCG00000023226.2"/>
</dbReference>
<dbReference type="GO" id="GO:0005634">
    <property type="term" value="C:nucleus"/>
    <property type="evidence" value="ECO:0007669"/>
    <property type="project" value="TreeGrafter"/>
</dbReference>
<dbReference type="KEGG" id="aoce:111573874"/>
<dbReference type="PANTHER" id="PTHR14389:SF3">
    <property type="entry name" value="PROTEIN FAM111A-LIKE"/>
    <property type="match status" value="1"/>
</dbReference>
<dbReference type="GO" id="GO:0000785">
    <property type="term" value="C:chromatin"/>
    <property type="evidence" value="ECO:0007669"/>
    <property type="project" value="TreeGrafter"/>
</dbReference>
<evidence type="ECO:0000313" key="2">
    <source>
        <dbReference type="Ensembl" id="ENSAOCP00000031500.2"/>
    </source>
</evidence>
<evidence type="ECO:0008006" key="4">
    <source>
        <dbReference type="Google" id="ProtNLM"/>
    </source>
</evidence>
<dbReference type="Proteomes" id="UP001501940">
    <property type="component" value="Chromosome 8"/>
</dbReference>
<dbReference type="GeneTree" id="ENSGT00390000005182"/>
<proteinExistence type="predicted"/>
<dbReference type="Gene3D" id="2.40.10.10">
    <property type="entry name" value="Trypsin-like serine proteases"/>
    <property type="match status" value="2"/>
</dbReference>
<name>A0A3Q1CW62_AMPOC</name>
<reference evidence="2" key="2">
    <citation type="submission" date="2025-08" db="UniProtKB">
        <authorList>
            <consortium name="Ensembl"/>
        </authorList>
    </citation>
    <scope>IDENTIFICATION</scope>
</reference>
<reference evidence="2" key="3">
    <citation type="submission" date="2025-09" db="UniProtKB">
        <authorList>
            <consortium name="Ensembl"/>
        </authorList>
    </citation>
    <scope>IDENTIFICATION</scope>
</reference>
<sequence length="590" mass="67368">MAASTWVKVKEEVKEKDVGSKQGQHSHQFRVKFPYDNNVEYTVSCKQPCTVLEAIKLHLEKEFMRMKEKTNCTDQKLIIQLGKKGIVPTHFPCTCIMNDECLTIHCKTQEVEEARDQHDEILQRDKYSVFYISKDGGQNAKSKKLFRSNAVKEFSYLCVYAKKGTTVEEALQKDGRFNDLKDFKLSEEEDSKQHKCTQEVDNLDEKKFKICLYRQTNHANQKANSEQLGQQNQTSTSEKPKHKFNTNSMLNQAQPSGNSVRRVITETGDTKKMYELFPHLQEWIESDSFPETLELKKENFRKIKQSFSQTERLMKLLKLGESVCLVKIDAFKAIVQGTGFVLYDNFVLTNAHLFEVCMGLQKDKWPDHVKINVVFTFEKGEGESIKKEFKANMWGGVIPLDYAILELDVESQSSNQTTETEETKVPPGLLCKFGPSPKDGEACIIGFPGGNEKEIDPTCIITKENIKEAVGKNLEEYKDYIFTLYSVSQEIEKSSKDCVTYNTFMYYGASGSPVFDGFGRVFGLHTGGFFFGFVKPKESVIELALPLLAIFADFVGQLKKSGNNKQLERIQAEAKGNPYLEQELNRQLRD</sequence>
<dbReference type="OMA" id="QHWAEIS"/>
<dbReference type="GO" id="GO:0006260">
    <property type="term" value="P:DNA replication"/>
    <property type="evidence" value="ECO:0007669"/>
    <property type="project" value="TreeGrafter"/>
</dbReference>
<dbReference type="STRING" id="80972.ENSAOCP00000031500"/>
<keyword evidence="3" id="KW-1185">Reference proteome</keyword>
<dbReference type="InterPro" id="IPR009003">
    <property type="entry name" value="Peptidase_S1_PA"/>
</dbReference>
<dbReference type="GeneID" id="111573874"/>
<feature type="compositionally biased region" description="Polar residues" evidence="1">
    <location>
        <begin position="245"/>
        <end position="259"/>
    </location>
</feature>
<protein>
    <recommendedName>
        <fullName evidence="4">Protein FAM111A</fullName>
    </recommendedName>
</protein>
<dbReference type="RefSeq" id="XP_023133993.1">
    <property type="nucleotide sequence ID" value="XM_023278225.3"/>
</dbReference>
<evidence type="ECO:0000256" key="1">
    <source>
        <dbReference type="SAM" id="MobiDB-lite"/>
    </source>
</evidence>
<dbReference type="SUPFAM" id="SSF50494">
    <property type="entry name" value="Trypsin-like serine proteases"/>
    <property type="match status" value="1"/>
</dbReference>
<feature type="compositionally biased region" description="Polar residues" evidence="1">
    <location>
        <begin position="221"/>
        <end position="237"/>
    </location>
</feature>
<dbReference type="Pfam" id="PF13365">
    <property type="entry name" value="Trypsin_2"/>
    <property type="match status" value="1"/>
</dbReference>
<feature type="region of interest" description="Disordered" evidence="1">
    <location>
        <begin position="221"/>
        <end position="259"/>
    </location>
</feature>
<organism evidence="2 3">
    <name type="scientific">Amphiprion ocellaris</name>
    <name type="common">Clown anemonefish</name>
    <dbReference type="NCBI Taxonomy" id="80972"/>
    <lineage>
        <taxon>Eukaryota</taxon>
        <taxon>Metazoa</taxon>
        <taxon>Chordata</taxon>
        <taxon>Craniata</taxon>
        <taxon>Vertebrata</taxon>
        <taxon>Euteleostomi</taxon>
        <taxon>Actinopterygii</taxon>
        <taxon>Neopterygii</taxon>
        <taxon>Teleostei</taxon>
        <taxon>Neoteleostei</taxon>
        <taxon>Acanthomorphata</taxon>
        <taxon>Ovalentaria</taxon>
        <taxon>Pomacentridae</taxon>
        <taxon>Amphiprion</taxon>
    </lineage>
</organism>
<accession>A0A3Q1CW62</accession>
<dbReference type="PANTHER" id="PTHR14389">
    <property type="entry name" value="SI:CH1073-475A24.1"/>
    <property type="match status" value="1"/>
</dbReference>
<dbReference type="AlphaFoldDB" id="A0A3Q1CW62"/>
<reference evidence="2 3" key="1">
    <citation type="submission" date="2022-01" db="EMBL/GenBank/DDBJ databases">
        <title>A chromosome-scale genome assembly of the false clownfish, Amphiprion ocellaris.</title>
        <authorList>
            <person name="Ryu T."/>
        </authorList>
    </citation>
    <scope>NUCLEOTIDE SEQUENCE [LARGE SCALE GENOMIC DNA]</scope>
</reference>
<evidence type="ECO:0000313" key="3">
    <source>
        <dbReference type="Proteomes" id="UP001501940"/>
    </source>
</evidence>